<dbReference type="RefSeq" id="WP_010803142.1">
    <property type="nucleotide sequence ID" value="NZ_CAJTBK010000002.1"/>
</dbReference>
<gene>
    <name evidence="7" type="ORF">GKE01_21910</name>
</gene>
<dbReference type="InterPro" id="IPR011990">
    <property type="entry name" value="TPR-like_helical_dom_sf"/>
</dbReference>
<accession>A0A6G1ZJV7</accession>
<keyword evidence="2" id="KW-0238">DNA-binding</keyword>
<feature type="domain" description="HTH araC/xylS-type" evidence="6">
    <location>
        <begin position="496"/>
        <end position="593"/>
    </location>
</feature>
<protein>
    <submittedName>
        <fullName evidence="7">Helix-turn-helix domain-containing protein</fullName>
    </submittedName>
</protein>
<dbReference type="InterPro" id="IPR009057">
    <property type="entry name" value="Homeodomain-like_sf"/>
</dbReference>
<dbReference type="GO" id="GO:0003700">
    <property type="term" value="F:DNA-binding transcription factor activity"/>
    <property type="evidence" value="ECO:0007669"/>
    <property type="project" value="InterPro"/>
</dbReference>
<dbReference type="SUPFAM" id="SSF48452">
    <property type="entry name" value="TPR-like"/>
    <property type="match status" value="1"/>
</dbReference>
<keyword evidence="1" id="KW-0805">Transcription regulation</keyword>
<keyword evidence="5" id="KW-0472">Membrane</keyword>
<dbReference type="PANTHER" id="PTHR43280:SF2">
    <property type="entry name" value="HTH-TYPE TRANSCRIPTIONAL REGULATOR EXSA"/>
    <property type="match status" value="1"/>
</dbReference>
<evidence type="ECO:0000313" key="7">
    <source>
        <dbReference type="EMBL" id="MRY14092.1"/>
    </source>
</evidence>
<evidence type="ECO:0000256" key="5">
    <source>
        <dbReference type="SAM" id="Phobius"/>
    </source>
</evidence>
<evidence type="ECO:0000256" key="2">
    <source>
        <dbReference type="ARBA" id="ARBA00023125"/>
    </source>
</evidence>
<keyword evidence="5" id="KW-0812">Transmembrane</keyword>
<evidence type="ECO:0000256" key="4">
    <source>
        <dbReference type="SAM" id="MobiDB-lite"/>
    </source>
</evidence>
<feature type="transmembrane region" description="Helical" evidence="5">
    <location>
        <begin position="431"/>
        <end position="454"/>
    </location>
</feature>
<dbReference type="SMART" id="SM00342">
    <property type="entry name" value="HTH_ARAC"/>
    <property type="match status" value="1"/>
</dbReference>
<proteinExistence type="predicted"/>
<reference evidence="7" key="1">
    <citation type="journal article" date="2019" name="Nat. Med.">
        <title>A library of human gut bacterial isolates paired with longitudinal multiomics data enables mechanistic microbiome research.</title>
        <authorList>
            <person name="Poyet M."/>
            <person name="Groussin M."/>
            <person name="Gibbons S.M."/>
            <person name="Avila-Pacheco J."/>
            <person name="Jiang X."/>
            <person name="Kearney S.M."/>
            <person name="Perrotta A.R."/>
            <person name="Berdy B."/>
            <person name="Zhao S."/>
            <person name="Lieberman T.D."/>
            <person name="Swanson P.K."/>
            <person name="Smith M."/>
            <person name="Roesemann S."/>
            <person name="Alexander J.E."/>
            <person name="Rich S.A."/>
            <person name="Livny J."/>
            <person name="Vlamakis H."/>
            <person name="Clish C."/>
            <person name="Bullock K."/>
            <person name="Deik A."/>
            <person name="Scott J."/>
            <person name="Pierce K.A."/>
            <person name="Xavier R.J."/>
            <person name="Alm E.J."/>
        </authorList>
    </citation>
    <scope>NUCLEOTIDE SEQUENCE</scope>
    <source>
        <strain evidence="7">BIOML-A4</strain>
    </source>
</reference>
<evidence type="ECO:0000259" key="6">
    <source>
        <dbReference type="PROSITE" id="PS01124"/>
    </source>
</evidence>
<dbReference type="PROSITE" id="PS00041">
    <property type="entry name" value="HTH_ARAC_FAMILY_1"/>
    <property type="match status" value="1"/>
</dbReference>
<dbReference type="InterPro" id="IPR018060">
    <property type="entry name" value="HTH_AraC"/>
</dbReference>
<comment type="caution">
    <text evidence="7">The sequence shown here is derived from an EMBL/GenBank/DDBJ whole genome shotgun (WGS) entry which is preliminary data.</text>
</comment>
<evidence type="ECO:0000256" key="3">
    <source>
        <dbReference type="ARBA" id="ARBA00023163"/>
    </source>
</evidence>
<keyword evidence="3" id="KW-0804">Transcription</keyword>
<dbReference type="PANTHER" id="PTHR43280">
    <property type="entry name" value="ARAC-FAMILY TRANSCRIPTIONAL REGULATOR"/>
    <property type="match status" value="1"/>
</dbReference>
<organism evidence="7">
    <name type="scientific">Parabacteroides goldsteinii</name>
    <dbReference type="NCBI Taxonomy" id="328812"/>
    <lineage>
        <taxon>Bacteria</taxon>
        <taxon>Pseudomonadati</taxon>
        <taxon>Bacteroidota</taxon>
        <taxon>Bacteroidia</taxon>
        <taxon>Bacteroidales</taxon>
        <taxon>Tannerellaceae</taxon>
        <taxon>Parabacteroides</taxon>
    </lineage>
</organism>
<dbReference type="InterPro" id="IPR018062">
    <property type="entry name" value="HTH_AraC-typ_CS"/>
</dbReference>
<sequence>MLDKELAITPILSSSFDSLWHDVQKLPSRQQAAILLRISCRDEKETGGIQKQERILLEGLPFISKKEKKKILLRLLSLYKKLSEQREPDADTKGIQLSENLETTYSFSQKEKWEIKKIKAILLGRRGLHKQYLPIWFELLAEHRAADKLELVIEDLFTIANHLRILGDQEKGISLCKEAYQLAIDNHLIDLRNKCSRQLIKFFTDSKQYAEMVDYINEIGIDSMISFVPSVYSLLSMCYLELQKPDSARLYLTKIDQTKKNGSGMILNCNIADTYITEHNIDSALVFLDKAMGEFQNQAKRLQKNNIKASLPFYFLPTCSSLATLYQQSGDYQKAGKSFLLVEPLMKKAAKDPSRMEKQVDALARYSSFCRATKQYEKAVDLLMFRDSLLQIINKADKERESKNFISRLQISDLEHQNKLQETSLANSHRMVVVSTTCAILFFFLICAVGYICYQRKKRLDVIMKQEKEAEQLESSATPEKEKSLTPEEKLYHAAYEKVRLQKLYLNKDIRLKSLAEMLKTNHTYLSSCINTCYGNNYNQWINDFRIDYLLGRIHSGKKLSDLAEEAGFASTDAFYRNFKRKTGLTPNEYLKQHPKKQNPEETVLC</sequence>
<dbReference type="Gene3D" id="1.25.40.10">
    <property type="entry name" value="Tetratricopeptide repeat domain"/>
    <property type="match status" value="1"/>
</dbReference>
<dbReference type="GO" id="GO:0043565">
    <property type="term" value="F:sequence-specific DNA binding"/>
    <property type="evidence" value="ECO:0007669"/>
    <property type="project" value="InterPro"/>
</dbReference>
<name>A0A6G1ZJV7_9BACT</name>
<dbReference type="AlphaFoldDB" id="A0A6G1ZJV7"/>
<dbReference type="PROSITE" id="PS01124">
    <property type="entry name" value="HTH_ARAC_FAMILY_2"/>
    <property type="match status" value="1"/>
</dbReference>
<dbReference type="Gene3D" id="1.10.10.60">
    <property type="entry name" value="Homeodomain-like"/>
    <property type="match status" value="2"/>
</dbReference>
<keyword evidence="5" id="KW-1133">Transmembrane helix</keyword>
<dbReference type="Pfam" id="PF12833">
    <property type="entry name" value="HTH_18"/>
    <property type="match status" value="1"/>
</dbReference>
<dbReference type="EMBL" id="WKLP01000041">
    <property type="protein sequence ID" value="MRY14092.1"/>
    <property type="molecule type" value="Genomic_DNA"/>
</dbReference>
<dbReference type="SUPFAM" id="SSF46689">
    <property type="entry name" value="Homeodomain-like"/>
    <property type="match status" value="1"/>
</dbReference>
<evidence type="ECO:0000256" key="1">
    <source>
        <dbReference type="ARBA" id="ARBA00023015"/>
    </source>
</evidence>
<feature type="region of interest" description="Disordered" evidence="4">
    <location>
        <begin position="587"/>
        <end position="606"/>
    </location>
</feature>